<sequence length="149" mass="16474">MYDSIGLTNRSNLGLITTGESEDDDAHMKTIITLKNQLDEVPKAIASGDQVQPVAEGSLVDNPSNFRLEFRNCFPRDISNKLLLELSPAVLDMNLISCRTQGSNEDEERLQKNMSEGEQTRTGLAFTAETLDHADIGTSYTFNMDLCIS</sequence>
<evidence type="ECO:0000313" key="3">
    <source>
        <dbReference type="EnsemblPlants" id="AES75723"/>
    </source>
</evidence>
<organism evidence="1 4">
    <name type="scientific">Medicago truncatula</name>
    <name type="common">Barrel medic</name>
    <name type="synonym">Medicago tribuloides</name>
    <dbReference type="NCBI Taxonomy" id="3880"/>
    <lineage>
        <taxon>Eukaryota</taxon>
        <taxon>Viridiplantae</taxon>
        <taxon>Streptophyta</taxon>
        <taxon>Embryophyta</taxon>
        <taxon>Tracheophyta</taxon>
        <taxon>Spermatophyta</taxon>
        <taxon>Magnoliopsida</taxon>
        <taxon>eudicotyledons</taxon>
        <taxon>Gunneridae</taxon>
        <taxon>Pentapetalae</taxon>
        <taxon>rosids</taxon>
        <taxon>fabids</taxon>
        <taxon>Fabales</taxon>
        <taxon>Fabaceae</taxon>
        <taxon>Papilionoideae</taxon>
        <taxon>50 kb inversion clade</taxon>
        <taxon>NPAAA clade</taxon>
        <taxon>Hologalegina</taxon>
        <taxon>IRL clade</taxon>
        <taxon>Trifolieae</taxon>
        <taxon>Medicago</taxon>
    </lineage>
</organism>
<dbReference type="HOGENOM" id="CLU_1752469_0_0_1"/>
<accession>G7KM11</accession>
<dbReference type="AlphaFoldDB" id="G7KM11"/>
<keyword evidence="4" id="KW-1185">Reference proteome</keyword>
<dbReference type="EMBL" id="PSQE01000006">
    <property type="protein sequence ID" value="RHN51635.1"/>
    <property type="molecule type" value="Genomic_DNA"/>
</dbReference>
<evidence type="ECO:0000313" key="1">
    <source>
        <dbReference type="EMBL" id="AES75723.1"/>
    </source>
</evidence>
<dbReference type="Proteomes" id="UP000265566">
    <property type="component" value="Chromosome 6"/>
</dbReference>
<dbReference type="EMBL" id="CM001222">
    <property type="protein sequence ID" value="AES75723.1"/>
    <property type="molecule type" value="Genomic_DNA"/>
</dbReference>
<reference evidence="1 4" key="1">
    <citation type="journal article" date="2011" name="Nature">
        <title>The Medicago genome provides insight into the evolution of rhizobial symbioses.</title>
        <authorList>
            <person name="Young N.D."/>
            <person name="Debelle F."/>
            <person name="Oldroyd G.E."/>
            <person name="Geurts R."/>
            <person name="Cannon S.B."/>
            <person name="Udvardi M.K."/>
            <person name="Benedito V.A."/>
            <person name="Mayer K.F."/>
            <person name="Gouzy J."/>
            <person name="Schoof H."/>
            <person name="Van de Peer Y."/>
            <person name="Proost S."/>
            <person name="Cook D.R."/>
            <person name="Meyers B.C."/>
            <person name="Spannagl M."/>
            <person name="Cheung F."/>
            <person name="De Mita S."/>
            <person name="Krishnakumar V."/>
            <person name="Gundlach H."/>
            <person name="Zhou S."/>
            <person name="Mudge J."/>
            <person name="Bharti A.K."/>
            <person name="Murray J.D."/>
            <person name="Naoumkina M.A."/>
            <person name="Rosen B."/>
            <person name="Silverstein K.A."/>
            <person name="Tang H."/>
            <person name="Rombauts S."/>
            <person name="Zhao P.X."/>
            <person name="Zhou P."/>
            <person name="Barbe V."/>
            <person name="Bardou P."/>
            <person name="Bechner M."/>
            <person name="Bellec A."/>
            <person name="Berger A."/>
            <person name="Berges H."/>
            <person name="Bidwell S."/>
            <person name="Bisseling T."/>
            <person name="Choisne N."/>
            <person name="Couloux A."/>
            <person name="Denny R."/>
            <person name="Deshpande S."/>
            <person name="Dai X."/>
            <person name="Doyle J.J."/>
            <person name="Dudez A.M."/>
            <person name="Farmer A.D."/>
            <person name="Fouteau S."/>
            <person name="Franken C."/>
            <person name="Gibelin C."/>
            <person name="Gish J."/>
            <person name="Goldstein S."/>
            <person name="Gonzalez A.J."/>
            <person name="Green P.J."/>
            <person name="Hallab A."/>
            <person name="Hartog M."/>
            <person name="Hua A."/>
            <person name="Humphray S.J."/>
            <person name="Jeong D.H."/>
            <person name="Jing Y."/>
            <person name="Jocker A."/>
            <person name="Kenton S.M."/>
            <person name="Kim D.J."/>
            <person name="Klee K."/>
            <person name="Lai H."/>
            <person name="Lang C."/>
            <person name="Lin S."/>
            <person name="Macmil S.L."/>
            <person name="Magdelenat G."/>
            <person name="Matthews L."/>
            <person name="McCorrison J."/>
            <person name="Monaghan E.L."/>
            <person name="Mun J.H."/>
            <person name="Najar F.Z."/>
            <person name="Nicholson C."/>
            <person name="Noirot C."/>
            <person name="O'Bleness M."/>
            <person name="Paule C.R."/>
            <person name="Poulain J."/>
            <person name="Prion F."/>
            <person name="Qin B."/>
            <person name="Qu C."/>
            <person name="Retzel E.F."/>
            <person name="Riddle C."/>
            <person name="Sallet E."/>
            <person name="Samain S."/>
            <person name="Samson N."/>
            <person name="Sanders I."/>
            <person name="Saurat O."/>
            <person name="Scarpelli C."/>
            <person name="Schiex T."/>
            <person name="Segurens B."/>
            <person name="Severin A.J."/>
            <person name="Sherrier D.J."/>
            <person name="Shi R."/>
            <person name="Sims S."/>
            <person name="Singer S.R."/>
            <person name="Sinharoy S."/>
            <person name="Sterck L."/>
            <person name="Viollet A."/>
            <person name="Wang B.B."/>
            <person name="Wang K."/>
            <person name="Wang M."/>
            <person name="Wang X."/>
            <person name="Warfsmann J."/>
            <person name="Weissenbach J."/>
            <person name="White D.D."/>
            <person name="White J.D."/>
            <person name="Wiley G.B."/>
            <person name="Wincker P."/>
            <person name="Xing Y."/>
            <person name="Yang L."/>
            <person name="Yao Z."/>
            <person name="Ying F."/>
            <person name="Zhai J."/>
            <person name="Zhou L."/>
            <person name="Zuber A."/>
            <person name="Denarie J."/>
            <person name="Dixon R.A."/>
            <person name="May G.D."/>
            <person name="Schwartz D.C."/>
            <person name="Rogers J."/>
            <person name="Quetier F."/>
            <person name="Town C.D."/>
            <person name="Roe B.A."/>
        </authorList>
    </citation>
    <scope>NUCLEOTIDE SEQUENCE [LARGE SCALE GENOMIC DNA]</scope>
    <source>
        <strain evidence="1">A17</strain>
        <strain evidence="3 4">cv. Jemalong A17</strain>
    </source>
</reference>
<gene>
    <name evidence="1" type="ordered locus">MTR_6g055650</name>
    <name evidence="2" type="ORF">MtrunA17_Chr6g0470901</name>
</gene>
<dbReference type="STRING" id="3880.G7KM11"/>
<proteinExistence type="predicted"/>
<reference evidence="2" key="4">
    <citation type="journal article" date="2018" name="Nat. Plants">
        <title>Whole-genome landscape of Medicago truncatula symbiotic genes.</title>
        <authorList>
            <person name="Pecrix Y."/>
            <person name="Gamas P."/>
            <person name="Carrere S."/>
        </authorList>
    </citation>
    <scope>NUCLEOTIDE SEQUENCE</scope>
    <source>
        <tissue evidence="2">Leaves</tissue>
    </source>
</reference>
<dbReference type="PaxDb" id="3880-AES75723"/>
<dbReference type="Proteomes" id="UP000002051">
    <property type="component" value="Chromosome 6"/>
</dbReference>
<reference evidence="3" key="3">
    <citation type="submission" date="2015-04" db="UniProtKB">
        <authorList>
            <consortium name="EnsemblPlants"/>
        </authorList>
    </citation>
    <scope>IDENTIFICATION</scope>
    <source>
        <strain evidence="3">cv. Jemalong A17</strain>
    </source>
</reference>
<name>G7KM11_MEDTR</name>
<dbReference type="EnsemblPlants" id="AES75723">
    <property type="protein sequence ID" value="AES75723"/>
    <property type="gene ID" value="MTR_6g055650"/>
</dbReference>
<evidence type="ECO:0000313" key="4">
    <source>
        <dbReference type="Proteomes" id="UP000002051"/>
    </source>
</evidence>
<protein>
    <submittedName>
        <fullName evidence="1">Heat stress transcription factor-like protein, putative</fullName>
    </submittedName>
    <submittedName>
        <fullName evidence="2">Putative Heat shock transcription factor family</fullName>
    </submittedName>
</protein>
<evidence type="ECO:0000313" key="2">
    <source>
        <dbReference type="EMBL" id="RHN51635.1"/>
    </source>
</evidence>
<dbReference type="Gramene" id="rna36113">
    <property type="protein sequence ID" value="RHN51635.1"/>
    <property type="gene ID" value="gene36113"/>
</dbReference>
<keyword evidence="2" id="KW-0346">Stress response</keyword>
<reference evidence="1 4" key="2">
    <citation type="journal article" date="2014" name="BMC Genomics">
        <title>An improved genome release (version Mt4.0) for the model legume Medicago truncatula.</title>
        <authorList>
            <person name="Tang H."/>
            <person name="Krishnakumar V."/>
            <person name="Bidwell S."/>
            <person name="Rosen B."/>
            <person name="Chan A."/>
            <person name="Zhou S."/>
            <person name="Gentzbittel L."/>
            <person name="Childs K.L."/>
            <person name="Yandell M."/>
            <person name="Gundlach H."/>
            <person name="Mayer K.F."/>
            <person name="Schwartz D.C."/>
            <person name="Town C.D."/>
        </authorList>
    </citation>
    <scope>GENOME REANNOTATION</scope>
    <source>
        <strain evidence="3 4">cv. Jemalong A17</strain>
    </source>
</reference>